<gene>
    <name evidence="1" type="ORF">TRSC58_02115</name>
</gene>
<keyword evidence="2" id="KW-1185">Reference proteome</keyword>
<dbReference type="VEuPathDB" id="TriTrypDB:TRSC58_02115"/>
<dbReference type="EMBL" id="AUPL01002115">
    <property type="protein sequence ID" value="ESL10156.1"/>
    <property type="molecule type" value="Genomic_DNA"/>
</dbReference>
<dbReference type="AlphaFoldDB" id="A0A061J7U5"/>
<organism evidence="1 2">
    <name type="scientific">Trypanosoma rangeli SC58</name>
    <dbReference type="NCBI Taxonomy" id="429131"/>
    <lineage>
        <taxon>Eukaryota</taxon>
        <taxon>Discoba</taxon>
        <taxon>Euglenozoa</taxon>
        <taxon>Kinetoplastea</taxon>
        <taxon>Metakinetoplastina</taxon>
        <taxon>Trypanosomatida</taxon>
        <taxon>Trypanosomatidae</taxon>
        <taxon>Trypanosoma</taxon>
        <taxon>Herpetosoma</taxon>
    </lineage>
</organism>
<dbReference type="Proteomes" id="UP000031737">
    <property type="component" value="Unassembled WGS sequence"/>
</dbReference>
<evidence type="ECO:0000313" key="1">
    <source>
        <dbReference type="EMBL" id="ESL10156.1"/>
    </source>
</evidence>
<evidence type="ECO:0000313" key="2">
    <source>
        <dbReference type="Proteomes" id="UP000031737"/>
    </source>
</evidence>
<name>A0A061J7U5_TRYRA</name>
<accession>A0A061J7U5</accession>
<comment type="caution">
    <text evidence="1">The sequence shown here is derived from an EMBL/GenBank/DDBJ whole genome shotgun (WGS) entry which is preliminary data.</text>
</comment>
<dbReference type="OrthoDB" id="251011at2759"/>
<proteinExistence type="predicted"/>
<sequence length="345" mass="37746">MVENCIGNPCRHLHAPGFTQMDRMDEEGVIAIDMMREWGEKGKEELFLRHPRLEACTTGKLLTSMSAAPTGLSVATSMSEGHARTVTPLDPPPNSPLHGRNYGNKAQVLECHASLNDTGPTPDLRGTGPRHDRLQVGHVPVSLPRHGSQHSLKAISVAKMAELLEDEDVLSRAFRGRSHQTMDELAKMWLRRKGERMDRRAVRMSGAVAECRLLGADDVLQVLRDEPGGDGGDGALLSTSESYTDLSRSVISRVVALADRSMRRRAGDVDSEELVGTAGDMHASTVESEEQAHEMPRAPQLPVGIQQYQSAEDELCSVMELWKMAATCTESLEFLTPSTSTEVIT</sequence>
<protein>
    <submittedName>
        <fullName evidence="1">Uncharacterized protein</fullName>
    </submittedName>
</protein>
<reference evidence="1 2" key="1">
    <citation type="submission" date="2013-07" db="EMBL/GenBank/DDBJ databases">
        <authorList>
            <person name="Stoco P.H."/>
            <person name="Wagner G."/>
            <person name="Gerber A."/>
            <person name="Zaha A."/>
            <person name="Thompson C."/>
            <person name="Bartholomeu D.C."/>
            <person name="Luckemeyer D.D."/>
            <person name="Bahia D."/>
            <person name="Loreto E."/>
            <person name="Prestes E.B."/>
            <person name="Lima F.M."/>
            <person name="Rodrigues-Luiz G."/>
            <person name="Vallejo G.A."/>
            <person name="Filho J.F."/>
            <person name="Monteiro K.M."/>
            <person name="Tyler K.M."/>
            <person name="de Almeida L.G."/>
            <person name="Ortiz M.F."/>
            <person name="Siervo M.A."/>
            <person name="de Moraes M.H."/>
            <person name="Cunha O.L."/>
            <person name="Mendonca-Neto R."/>
            <person name="Silva R."/>
            <person name="Teixeira S.M."/>
            <person name="Murta S.M."/>
            <person name="Sincero T.C."/>
            <person name="Mendes T.A."/>
            <person name="Urmenyi T.P."/>
            <person name="Silva V.G."/>
            <person name="da Rocha W.D."/>
            <person name="Andersson B."/>
            <person name="Romanha A.J."/>
            <person name="Steindel M."/>
            <person name="de Vasconcelos A.T."/>
            <person name="Grisard E.C."/>
        </authorList>
    </citation>
    <scope>NUCLEOTIDE SEQUENCE [LARGE SCALE GENOMIC DNA]</scope>
    <source>
        <strain evidence="1 2">SC58</strain>
    </source>
</reference>